<dbReference type="EMBL" id="QRDW01000005">
    <property type="protein sequence ID" value="RED49977.1"/>
    <property type="molecule type" value="Genomic_DNA"/>
</dbReference>
<dbReference type="Gene3D" id="2.20.25.90">
    <property type="entry name" value="ADC-like domains"/>
    <property type="match status" value="1"/>
</dbReference>
<dbReference type="InterPro" id="IPR006963">
    <property type="entry name" value="Mopterin_OxRdtase_4Fe-4S_dom"/>
</dbReference>
<dbReference type="GO" id="GO:0016491">
    <property type="term" value="F:oxidoreductase activity"/>
    <property type="evidence" value="ECO:0007669"/>
    <property type="project" value="InterPro"/>
</dbReference>
<dbReference type="RefSeq" id="WP_115937203.1">
    <property type="nucleotide sequence ID" value="NZ_QRDW01000005.1"/>
</dbReference>
<sequence length="694" mass="75562">MAAPLDTGYSACPHDCPSTCALEVELKDARTIGRVRGAKDNDYTDGVICAKVARYAERIHHPDRLTQPLRRIGPKGSGQFEPIGWDEALDLVAEKFLAAEAEHGAEAVWPYYYAGTMGHVMRDRIIGLTHVKNYSRQHNTICTGLSFAGYQAGNGALRGADPRSMAKSDLIVLWGTNPVSTQVNVMTHAVKARKSNGTKIIVIDTYETPTAKQADEAFILRPGTDGALACAVMHILFRDGYADRKYLAQYADRPADFEVHLAEKTPAWASDITGMCEARIEELAKLIGENRKSYFRLGYGFARSRNGAVNMHAVSCIPVVTGAWQHEGGGALHSNSGIFSLDKSMITALSARQDGVRSLDQSRIGAVLCGDADALFGGPPVKAMLIQNTNPMSVAPDQNRVRAGFEREDLFVCVHEQFMTETARMADIVLPATMFLEHDDIYTGSGHQKLLLGPKLVAGPEGCRNNLEVIHALGRRLGADHESFDFDARGLIDVTLKASGRGDLAIIERDRWIECQPPFEEANFLNGFGHPDGKFRFAPDWAALTGQDHGPGYKNTIPEFPDHWQVIEEADLDHPFRLVTAPARNFLNSSFNETPTSMKNEVRPTVMIHEEDAGAAGIEEGDLVVLENTRGRVRLHAKLVSGQKRGVVIVESLFPNDAFVDGVGINALTGADAGAPVGGAAFHDSRVMLTGPEI</sequence>
<dbReference type="PANTHER" id="PTHR43742:SF6">
    <property type="entry name" value="OXIDOREDUCTASE YYAE-RELATED"/>
    <property type="match status" value="1"/>
</dbReference>
<dbReference type="Pfam" id="PF04879">
    <property type="entry name" value="Molybdop_Fe4S4"/>
    <property type="match status" value="1"/>
</dbReference>
<dbReference type="InterPro" id="IPR006657">
    <property type="entry name" value="MoPterin_dinucl-bd_dom"/>
</dbReference>
<evidence type="ECO:0000256" key="1">
    <source>
        <dbReference type="ARBA" id="ARBA00010312"/>
    </source>
</evidence>
<keyword evidence="2" id="KW-0479">Metal-binding</keyword>
<protein>
    <submittedName>
        <fullName evidence="6">Anaerobic selenocysteine-containing dehydrogenase</fullName>
    </submittedName>
</protein>
<proteinExistence type="inferred from homology"/>
<dbReference type="InterPro" id="IPR006656">
    <property type="entry name" value="Mopterin_OxRdtase"/>
</dbReference>
<dbReference type="Pfam" id="PF00384">
    <property type="entry name" value="Molybdopterin"/>
    <property type="match status" value="1"/>
</dbReference>
<dbReference type="OrthoDB" id="9759518at2"/>
<dbReference type="AlphaFoldDB" id="A0A3D9HKE4"/>
<keyword evidence="7" id="KW-1185">Reference proteome</keyword>
<dbReference type="CDD" id="cd02786">
    <property type="entry name" value="MopB_CT_3"/>
    <property type="match status" value="1"/>
</dbReference>
<dbReference type="InterPro" id="IPR009010">
    <property type="entry name" value="Asp_de-COase-like_dom_sf"/>
</dbReference>
<dbReference type="GO" id="GO:0051536">
    <property type="term" value="F:iron-sulfur cluster binding"/>
    <property type="evidence" value="ECO:0007669"/>
    <property type="project" value="UniProtKB-KW"/>
</dbReference>
<accession>A0A3D9HKE4</accession>
<dbReference type="PROSITE" id="PS51669">
    <property type="entry name" value="4FE4S_MOW_BIS_MGD"/>
    <property type="match status" value="1"/>
</dbReference>
<dbReference type="GO" id="GO:0046872">
    <property type="term" value="F:metal ion binding"/>
    <property type="evidence" value="ECO:0007669"/>
    <property type="project" value="UniProtKB-KW"/>
</dbReference>
<dbReference type="Pfam" id="PF01568">
    <property type="entry name" value="Molydop_binding"/>
    <property type="match status" value="1"/>
</dbReference>
<keyword evidence="3" id="KW-0408">Iron</keyword>
<name>A0A3D9HKE4_9PROT</name>
<dbReference type="InterPro" id="IPR037920">
    <property type="entry name" value="YoaE_C"/>
</dbReference>
<dbReference type="Gene3D" id="2.40.40.20">
    <property type="match status" value="1"/>
</dbReference>
<evidence type="ECO:0000256" key="2">
    <source>
        <dbReference type="ARBA" id="ARBA00022723"/>
    </source>
</evidence>
<evidence type="ECO:0000259" key="5">
    <source>
        <dbReference type="PROSITE" id="PS51669"/>
    </source>
</evidence>
<evidence type="ECO:0000256" key="3">
    <source>
        <dbReference type="ARBA" id="ARBA00023004"/>
    </source>
</evidence>
<gene>
    <name evidence="6" type="ORF">DFP90_105350</name>
</gene>
<evidence type="ECO:0000256" key="4">
    <source>
        <dbReference type="ARBA" id="ARBA00023014"/>
    </source>
</evidence>
<dbReference type="Gene3D" id="3.30.2070.10">
    <property type="entry name" value="Formate dehydrogenase/DMSO reductase"/>
    <property type="match status" value="1"/>
</dbReference>
<dbReference type="GO" id="GO:0043546">
    <property type="term" value="F:molybdopterin cofactor binding"/>
    <property type="evidence" value="ECO:0007669"/>
    <property type="project" value="InterPro"/>
</dbReference>
<keyword evidence="4" id="KW-0411">Iron-sulfur</keyword>
<organism evidence="6 7">
    <name type="scientific">Aestuariispira insulae</name>
    <dbReference type="NCBI Taxonomy" id="1461337"/>
    <lineage>
        <taxon>Bacteria</taxon>
        <taxon>Pseudomonadati</taxon>
        <taxon>Pseudomonadota</taxon>
        <taxon>Alphaproteobacteria</taxon>
        <taxon>Rhodospirillales</taxon>
        <taxon>Kiloniellaceae</taxon>
        <taxon>Aestuariispira</taxon>
    </lineage>
</organism>
<evidence type="ECO:0000313" key="6">
    <source>
        <dbReference type="EMBL" id="RED49977.1"/>
    </source>
</evidence>
<dbReference type="InterPro" id="IPR050612">
    <property type="entry name" value="Prok_Mopterin_Oxidored"/>
</dbReference>
<dbReference type="CDD" id="cd02766">
    <property type="entry name" value="MopB_3"/>
    <property type="match status" value="1"/>
</dbReference>
<dbReference type="SUPFAM" id="SSF53706">
    <property type="entry name" value="Formate dehydrogenase/DMSO reductase, domains 1-3"/>
    <property type="match status" value="1"/>
</dbReference>
<comment type="similarity">
    <text evidence="1">Belongs to the prokaryotic molybdopterin-containing oxidoreductase family.</text>
</comment>
<dbReference type="SMART" id="SM00926">
    <property type="entry name" value="Molybdop_Fe4S4"/>
    <property type="match status" value="1"/>
</dbReference>
<dbReference type="Proteomes" id="UP000256845">
    <property type="component" value="Unassembled WGS sequence"/>
</dbReference>
<dbReference type="Gene3D" id="3.40.50.740">
    <property type="match status" value="1"/>
</dbReference>
<dbReference type="SUPFAM" id="SSF50692">
    <property type="entry name" value="ADC-like"/>
    <property type="match status" value="1"/>
</dbReference>
<evidence type="ECO:0000313" key="7">
    <source>
        <dbReference type="Proteomes" id="UP000256845"/>
    </source>
</evidence>
<feature type="domain" description="4Fe-4S Mo/W bis-MGD-type" evidence="5">
    <location>
        <begin position="5"/>
        <end position="63"/>
    </location>
</feature>
<dbReference type="Gene3D" id="3.40.228.10">
    <property type="entry name" value="Dimethylsulfoxide Reductase, domain 2"/>
    <property type="match status" value="1"/>
</dbReference>
<reference evidence="6 7" key="1">
    <citation type="submission" date="2018-07" db="EMBL/GenBank/DDBJ databases">
        <title>Genomic Encyclopedia of Type Strains, Phase III (KMG-III): the genomes of soil and plant-associated and newly described type strains.</title>
        <authorList>
            <person name="Whitman W."/>
        </authorList>
    </citation>
    <scope>NUCLEOTIDE SEQUENCE [LARGE SCALE GENOMIC DNA]</scope>
    <source>
        <strain evidence="6 7">CECT 8488</strain>
    </source>
</reference>
<comment type="caution">
    <text evidence="6">The sequence shown here is derived from an EMBL/GenBank/DDBJ whole genome shotgun (WGS) entry which is preliminary data.</text>
</comment>
<dbReference type="PANTHER" id="PTHR43742">
    <property type="entry name" value="TRIMETHYLAMINE-N-OXIDE REDUCTASE"/>
    <property type="match status" value="1"/>
</dbReference>